<dbReference type="PANTHER" id="PTHR11319">
    <property type="entry name" value="G PROTEIN-COUPLED RECEPTOR-RELATED"/>
    <property type="match status" value="1"/>
</dbReference>
<gene>
    <name evidence="2" type="ORF">LY90DRAFT_677433</name>
</gene>
<name>A0A1Y2A1U9_9FUNG</name>
<accession>A0A1Y2A1U9</accession>
<feature type="transmembrane region" description="Helical" evidence="1">
    <location>
        <begin position="829"/>
        <end position="849"/>
    </location>
</feature>
<proteinExistence type="predicted"/>
<reference evidence="2 3" key="1">
    <citation type="submission" date="2016-08" db="EMBL/GenBank/DDBJ databases">
        <title>A Parts List for Fungal Cellulosomes Revealed by Comparative Genomics.</title>
        <authorList>
            <consortium name="DOE Joint Genome Institute"/>
            <person name="Haitjema C.H."/>
            <person name="Gilmore S.P."/>
            <person name="Henske J.K."/>
            <person name="Solomon K.V."/>
            <person name="De Groot R."/>
            <person name="Kuo A."/>
            <person name="Mondo S.J."/>
            <person name="Salamov A.A."/>
            <person name="Labutti K."/>
            <person name="Zhao Z."/>
            <person name="Chiniquy J."/>
            <person name="Barry K."/>
            <person name="Brewer H.M."/>
            <person name="Purvine S.O."/>
            <person name="Wright A.T."/>
            <person name="Boxma B."/>
            <person name="Van Alen T."/>
            <person name="Hackstein J.H."/>
            <person name="Baker S.E."/>
            <person name="Grigoriev I.V."/>
            <person name="O'Malley M.A."/>
        </authorList>
    </citation>
    <scope>NUCLEOTIDE SEQUENCE [LARGE SCALE GENOMIC DNA]</scope>
    <source>
        <strain evidence="2 3">G1</strain>
    </source>
</reference>
<organism evidence="2 3">
    <name type="scientific">Neocallimastix californiae</name>
    <dbReference type="NCBI Taxonomy" id="1754190"/>
    <lineage>
        <taxon>Eukaryota</taxon>
        <taxon>Fungi</taxon>
        <taxon>Fungi incertae sedis</taxon>
        <taxon>Chytridiomycota</taxon>
        <taxon>Chytridiomycota incertae sedis</taxon>
        <taxon>Neocallimastigomycetes</taxon>
        <taxon>Neocallimastigales</taxon>
        <taxon>Neocallimastigaceae</taxon>
        <taxon>Neocallimastix</taxon>
    </lineage>
</organism>
<comment type="caution">
    <text evidence="2">The sequence shown here is derived from an EMBL/GenBank/DDBJ whole genome shotgun (WGS) entry which is preliminary data.</text>
</comment>
<protein>
    <recommendedName>
        <fullName evidence="4">EGF-like domain-containing protein</fullName>
    </recommendedName>
</protein>
<evidence type="ECO:0000313" key="2">
    <source>
        <dbReference type="EMBL" id="ORY16501.1"/>
    </source>
</evidence>
<dbReference type="OrthoDB" id="2158928at2759"/>
<dbReference type="PANTHER" id="PTHR11319:SF35">
    <property type="entry name" value="OUTER MEMBRANE PROTEIN PMPC-RELATED"/>
    <property type="match status" value="1"/>
</dbReference>
<keyword evidence="1" id="KW-0812">Transmembrane</keyword>
<dbReference type="EMBL" id="MCOG01000332">
    <property type="protein sequence ID" value="ORY16501.1"/>
    <property type="molecule type" value="Genomic_DNA"/>
</dbReference>
<dbReference type="Proteomes" id="UP000193920">
    <property type="component" value="Unassembled WGS sequence"/>
</dbReference>
<keyword evidence="1" id="KW-0472">Membrane</keyword>
<evidence type="ECO:0008006" key="4">
    <source>
        <dbReference type="Google" id="ProtNLM"/>
    </source>
</evidence>
<evidence type="ECO:0000313" key="3">
    <source>
        <dbReference type="Proteomes" id="UP000193920"/>
    </source>
</evidence>
<sequence length="1159" mass="133763">MSKVLDYSIDVMVLSNITLIGNEKGTEFDYKNGYRGAFSFTCLIGKGETIKFKNIIFKNYLAQNKVYGLKITSTSHNFFAIMDNYVKPQVLFNKCKFLNNHGKIIETYRPSEYSYPNIYKSSIVQIKDSIFINNYGVLYSHQSKFILDNCYISELQVDTNEEEDPVVFFFSKFTVNFLDIKNSIFENINVKGPNFIIESDFLILEINNTTFRNTHTDYGYLFSITSHSSSEYHEYIKLNNIVLNDSSSLLHGNYNNCEISNSVFQNITMSSVFPVLTDSKYSNITILNTLFENLNIINGLIDGESGYIIDNVKLRNINSNSKAIFKFIYHDIFINNIEIENIKCNGEGKDSSFIFFDSGEDHKKLTILNSNIKDSISNGPFIKAIGNSNDMIIRNTNINNITSYGSVIENISTKATISISNLNFTNNRNINKMDCGSIHFSNDLHLSIKDSQLKNNIGKINGGALCINNILNMELYLISNIFENNNAINGGALYLGKQDSIKQNINRTIVIKNNIFRENIAENFGGGIYSEYSKLYLAETDNNTIIHNEAGIMGGGAYSPKSVDKNLFDIKLCKFENNTVNSDINDYSSKPSFISLNTTLENNSVTIITGGFLPLQFLLHDEFGNIMKDITKYYSSITLKLLLENEDNKHSYGDGDYFQTEKKNVEYILYGNLGSFINGKCELNNFRIFANPNKYHLKFKFDNYKETININFDDIEIKVLTCKENQIKMYDKNGILHCENPICDNRCPIEITAYCKSFYEENINDINKNECKCLPGWKSTFCGDRQYVDFSYFDNTMVVTQIPLYILLFAYIIFIILNKKAHIIKDQGYYKILLFSFAFFIYNISNFFSAYNNYAECSFNFIFKHIGISLMLVIFFVYIMPGLKLGIQAGEDNKLKLIDSETIVSHISNPDNCLHDKDTYFKESKSLERSKKYVLQSVEQKLNIMNPSNTEEINDYQLKAKNKIIKKQNPNSNIMSYIEQIHSSIIKILIIYPFYVILIFFLILIIKLKYNNSNKELSVIQSNNGNWIYKCDLENIYGYLILNNQRYSRIFFEYILNSICYSAFFILLSWDKVYYIIKKESNNPNKYFLIEKYEKCSIHNSLTCGCQLNRIDKDNTVSIKKYINFYKLCTSVIEFQEGSIRIIKESFKLSIMSINDNMF</sequence>
<feature type="transmembrane region" description="Helical" evidence="1">
    <location>
        <begin position="1050"/>
        <end position="1070"/>
    </location>
</feature>
<keyword evidence="3" id="KW-1185">Reference proteome</keyword>
<feature type="transmembrane region" description="Helical" evidence="1">
    <location>
        <begin position="861"/>
        <end position="880"/>
    </location>
</feature>
<feature type="transmembrane region" description="Helical" evidence="1">
    <location>
        <begin position="985"/>
        <end position="1006"/>
    </location>
</feature>
<dbReference type="AlphaFoldDB" id="A0A1Y2A1U9"/>
<evidence type="ECO:0000256" key="1">
    <source>
        <dbReference type="SAM" id="Phobius"/>
    </source>
</evidence>
<keyword evidence="1" id="KW-1133">Transmembrane helix</keyword>
<feature type="transmembrane region" description="Helical" evidence="1">
    <location>
        <begin position="798"/>
        <end position="817"/>
    </location>
</feature>